<proteinExistence type="predicted"/>
<name>S4MRL1_9ACTN</name>
<gene>
    <name evidence="2" type="ORF">STAFG_6752</name>
</gene>
<dbReference type="EMBL" id="AOPY01001578">
    <property type="protein sequence ID" value="EPJ36202.1"/>
    <property type="molecule type" value="Genomic_DNA"/>
</dbReference>
<sequence>MPVDDSVSRQVVAGSTDNNWPAVPTTPQDNNWPSDSSAL</sequence>
<comment type="caution">
    <text evidence="2">The sequence shown here is derived from an EMBL/GenBank/DDBJ whole genome shotgun (WGS) entry which is preliminary data.</text>
</comment>
<protein>
    <submittedName>
        <fullName evidence="2">Uncharacterized protein</fullName>
    </submittedName>
</protein>
<evidence type="ECO:0000313" key="2">
    <source>
        <dbReference type="EMBL" id="EPJ36202.1"/>
    </source>
</evidence>
<dbReference type="PATRIC" id="fig|1283301.3.peg.6705"/>
<dbReference type="HOGENOM" id="CLU_3317406_0_0_11"/>
<feature type="compositionally biased region" description="Polar residues" evidence="1">
    <location>
        <begin position="13"/>
        <end position="39"/>
    </location>
</feature>
<evidence type="ECO:0000313" key="3">
    <source>
        <dbReference type="Proteomes" id="UP000015001"/>
    </source>
</evidence>
<organism evidence="2 3">
    <name type="scientific">Streptomyces afghaniensis 772</name>
    <dbReference type="NCBI Taxonomy" id="1283301"/>
    <lineage>
        <taxon>Bacteria</taxon>
        <taxon>Bacillati</taxon>
        <taxon>Actinomycetota</taxon>
        <taxon>Actinomycetes</taxon>
        <taxon>Kitasatosporales</taxon>
        <taxon>Streptomycetaceae</taxon>
        <taxon>Streptomyces</taxon>
    </lineage>
</organism>
<keyword evidence="3" id="KW-1185">Reference proteome</keyword>
<dbReference type="AlphaFoldDB" id="S4MRL1"/>
<feature type="region of interest" description="Disordered" evidence="1">
    <location>
        <begin position="1"/>
        <end position="39"/>
    </location>
</feature>
<evidence type="ECO:0000256" key="1">
    <source>
        <dbReference type="SAM" id="MobiDB-lite"/>
    </source>
</evidence>
<reference evidence="2 3" key="1">
    <citation type="submission" date="2013-02" db="EMBL/GenBank/DDBJ databases">
        <title>Draft Genome Sequence of Streptomyces afghaniensis, Which Produces Compounds of the Julimycin B-Complex.</title>
        <authorList>
            <person name="Gruening B.A."/>
            <person name="Praeg A."/>
            <person name="Erxleben A."/>
            <person name="Guenther S."/>
            <person name="Fiedler H.-P."/>
            <person name="Goodfellow M."/>
            <person name="Mueller M."/>
        </authorList>
    </citation>
    <scope>NUCLEOTIDE SEQUENCE [LARGE SCALE GENOMIC DNA]</scope>
    <source>
        <strain evidence="2 3">772</strain>
    </source>
</reference>
<accession>S4MRL1</accession>
<dbReference type="Proteomes" id="UP000015001">
    <property type="component" value="Unassembled WGS sequence"/>
</dbReference>